<dbReference type="EMBL" id="LR796481">
    <property type="protein sequence ID" value="CAB4148126.1"/>
    <property type="molecule type" value="Genomic_DNA"/>
</dbReference>
<dbReference type="InterPro" id="IPR050570">
    <property type="entry name" value="Cell_wall_metabolism_enzyme"/>
</dbReference>
<dbReference type="Gene3D" id="2.70.70.10">
    <property type="entry name" value="Glucose Permease (Domain IIA)"/>
    <property type="match status" value="1"/>
</dbReference>
<dbReference type="InterPro" id="IPR016047">
    <property type="entry name" value="M23ase_b-sheet_dom"/>
</dbReference>
<sequence length="869" mass="86441">MADNIVGDIAGANNELSKMKRLIGDIGVAAKKAFAPMAKDVKAVGNGGFGNRGYGVGQTPNVMSQSFGSFSAFMPPTGNVGATVQWSNRMGMGMSAAQGGLRAATGAVVGGFMAMPDVAMTVGRASAFYGANLLQGATPGGRNAITNATFSGMRGGISGLGQDAATAGILSGLGVSTNSAQFGNLLTSTKNAARYLNIDNVTAAQALGGLTSGATSQALMRNFGMYTTDPITGRRLQPTEIFEQLNARMTAGQKLSVEELKTSYQGGALASNLANSGLDPAQQRLAYQYMLDKAAGKKMDLGDDALMARLQKSAGINPDQASYDANTAQTGTMNAATDAYIEGMKKAVVVIEQFNKTMQGFLKSPAGNAMAQLTAGTDLAMKDPTIAGGVTGIGMALGGAGQLIGGIAGGMMLSRFLKGKGILGGGAGGAAAGVGAKLPKGWKMGKNDTIMKPNSKGTGFVKASKADIDNLAKKGPGALSKGLGKAVPVLGTAMAGFSIFDNISKGNWRGVAGDVGGLIGGFGLAAGVAAGTGGTGLLASTALYAGGSYAGSIGGEWLYDQAASMFGGGGGGPNPLGAGSNSATGAGAATFKLIHPVGKAKMVCGYGVVDKLHPDGHFAVDWAATEGFGIMAAADGKVTEVGGNSRNTMGTSDRSYGLRVRIDHGNGYSTLYAHLSGFDVSTGQTVKQGQQIGRVGNTGYSEAPHLHFELWQGGKRIDPSPFLGANYAANSGVAGVGTSNSARNGMAGSADAGLLGFSSGAAGNGLKIPNAYSGAAIGKSSMGGGGRTSASSGGDGQFAGKGAGGMSTGLGGSIGTTGSGDGPGGGGGGNNFVINVNVASASESEARRFAKLIQEYLDNDTLTSSMGRL</sequence>
<keyword evidence="1" id="KW-0929">Antimicrobial</keyword>
<dbReference type="SUPFAM" id="SSF51261">
    <property type="entry name" value="Duplicated hybrid motif"/>
    <property type="match status" value="1"/>
</dbReference>
<dbReference type="PANTHER" id="PTHR21666:SF270">
    <property type="entry name" value="MUREIN HYDROLASE ACTIVATOR ENVC"/>
    <property type="match status" value="1"/>
</dbReference>
<dbReference type="PANTHER" id="PTHR21666">
    <property type="entry name" value="PEPTIDASE-RELATED"/>
    <property type="match status" value="1"/>
</dbReference>
<protein>
    <submittedName>
        <fullName evidence="6">Peptidase M23</fullName>
    </submittedName>
</protein>
<evidence type="ECO:0000313" key="5">
    <source>
        <dbReference type="EMBL" id="CAB4137856.1"/>
    </source>
</evidence>
<organism evidence="6">
    <name type="scientific">uncultured Caudovirales phage</name>
    <dbReference type="NCBI Taxonomy" id="2100421"/>
    <lineage>
        <taxon>Viruses</taxon>
        <taxon>Duplodnaviria</taxon>
        <taxon>Heunggongvirae</taxon>
        <taxon>Uroviricota</taxon>
        <taxon>Caudoviricetes</taxon>
        <taxon>Peduoviridae</taxon>
        <taxon>Maltschvirus</taxon>
        <taxon>Maltschvirus maltsch</taxon>
    </lineage>
</organism>
<dbReference type="EMBL" id="LR796338">
    <property type="protein sequence ID" value="CAB4137856.1"/>
    <property type="molecule type" value="Genomic_DNA"/>
</dbReference>
<dbReference type="CDD" id="cd12797">
    <property type="entry name" value="M23_peptidase"/>
    <property type="match status" value="1"/>
</dbReference>
<name>A0A6J5MSX3_9CAUD</name>
<dbReference type="GO" id="GO:0042742">
    <property type="term" value="P:defense response to bacterium"/>
    <property type="evidence" value="ECO:0007669"/>
    <property type="project" value="UniProtKB-KW"/>
</dbReference>
<gene>
    <name evidence="5" type="ORF">UFOVP325_117</name>
    <name evidence="6" type="ORF">UFOVP430_112</name>
</gene>
<dbReference type="GO" id="GO:0031640">
    <property type="term" value="P:killing of cells of another organism"/>
    <property type="evidence" value="ECO:0007669"/>
    <property type="project" value="UniProtKB-KW"/>
</dbReference>
<reference evidence="6" key="1">
    <citation type="submission" date="2020-04" db="EMBL/GenBank/DDBJ databases">
        <authorList>
            <person name="Chiriac C."/>
            <person name="Salcher M."/>
            <person name="Ghai R."/>
            <person name="Kavagutti S V."/>
        </authorList>
    </citation>
    <scope>NUCLEOTIDE SEQUENCE</scope>
</reference>
<proteinExistence type="predicted"/>
<evidence type="ECO:0000256" key="2">
    <source>
        <dbReference type="ARBA" id="ARBA00022638"/>
    </source>
</evidence>
<keyword evidence="2" id="KW-0081">Bacteriolytic enzyme</keyword>
<feature type="region of interest" description="Disordered" evidence="3">
    <location>
        <begin position="782"/>
        <end position="802"/>
    </location>
</feature>
<feature type="domain" description="M23ase beta-sheet core" evidence="4">
    <location>
        <begin position="617"/>
        <end position="719"/>
    </location>
</feature>
<dbReference type="InterPro" id="IPR011055">
    <property type="entry name" value="Dup_hybrid_motif"/>
</dbReference>
<evidence type="ECO:0000256" key="3">
    <source>
        <dbReference type="SAM" id="MobiDB-lite"/>
    </source>
</evidence>
<evidence type="ECO:0000256" key="1">
    <source>
        <dbReference type="ARBA" id="ARBA00022529"/>
    </source>
</evidence>
<evidence type="ECO:0000313" key="6">
    <source>
        <dbReference type="EMBL" id="CAB4148126.1"/>
    </source>
</evidence>
<dbReference type="Pfam" id="PF01551">
    <property type="entry name" value="Peptidase_M23"/>
    <property type="match status" value="1"/>
</dbReference>
<accession>A0A6J5MSX3</accession>
<dbReference type="GO" id="GO:0004222">
    <property type="term" value="F:metalloendopeptidase activity"/>
    <property type="evidence" value="ECO:0007669"/>
    <property type="project" value="TreeGrafter"/>
</dbReference>
<evidence type="ECO:0000259" key="4">
    <source>
        <dbReference type="Pfam" id="PF01551"/>
    </source>
</evidence>